<sequence length="90" mass="9894">MFRVWGFLVSGNTVLPFQAYEDPDSVSQTVKEDPDSSSSEGAPLSTDTARPGAISRRSGIYQLPQHPHLPQHPVVQRQNMGVKDLAGYEL</sequence>
<accession>A0A4Y2UZB7</accession>
<feature type="compositionally biased region" description="Polar residues" evidence="1">
    <location>
        <begin position="36"/>
        <end position="48"/>
    </location>
</feature>
<feature type="region of interest" description="Disordered" evidence="1">
    <location>
        <begin position="25"/>
        <end position="52"/>
    </location>
</feature>
<name>A0A4Y2UZB7_ARAVE</name>
<dbReference type="EMBL" id="BGPR01041497">
    <property type="protein sequence ID" value="GBO17768.1"/>
    <property type="molecule type" value="Genomic_DNA"/>
</dbReference>
<evidence type="ECO:0000313" key="3">
    <source>
        <dbReference type="Proteomes" id="UP000499080"/>
    </source>
</evidence>
<dbReference type="Proteomes" id="UP000499080">
    <property type="component" value="Unassembled WGS sequence"/>
</dbReference>
<keyword evidence="3" id="KW-1185">Reference proteome</keyword>
<evidence type="ECO:0000256" key="1">
    <source>
        <dbReference type="SAM" id="MobiDB-lite"/>
    </source>
</evidence>
<protein>
    <submittedName>
        <fullName evidence="2">Uncharacterized protein</fullName>
    </submittedName>
</protein>
<reference evidence="2 3" key="1">
    <citation type="journal article" date="2019" name="Sci. Rep.">
        <title>Orb-weaving spider Araneus ventricosus genome elucidates the spidroin gene catalogue.</title>
        <authorList>
            <person name="Kono N."/>
            <person name="Nakamura H."/>
            <person name="Ohtoshi R."/>
            <person name="Moran D.A.P."/>
            <person name="Shinohara A."/>
            <person name="Yoshida Y."/>
            <person name="Fujiwara M."/>
            <person name="Mori M."/>
            <person name="Tomita M."/>
            <person name="Arakawa K."/>
        </authorList>
    </citation>
    <scope>NUCLEOTIDE SEQUENCE [LARGE SCALE GENOMIC DNA]</scope>
</reference>
<gene>
    <name evidence="2" type="ORF">AVEN_16662_1</name>
</gene>
<comment type="caution">
    <text evidence="2">The sequence shown here is derived from an EMBL/GenBank/DDBJ whole genome shotgun (WGS) entry which is preliminary data.</text>
</comment>
<proteinExistence type="predicted"/>
<dbReference type="AlphaFoldDB" id="A0A4Y2UZB7"/>
<organism evidence="2 3">
    <name type="scientific">Araneus ventricosus</name>
    <name type="common">Orbweaver spider</name>
    <name type="synonym">Epeira ventricosa</name>
    <dbReference type="NCBI Taxonomy" id="182803"/>
    <lineage>
        <taxon>Eukaryota</taxon>
        <taxon>Metazoa</taxon>
        <taxon>Ecdysozoa</taxon>
        <taxon>Arthropoda</taxon>
        <taxon>Chelicerata</taxon>
        <taxon>Arachnida</taxon>
        <taxon>Araneae</taxon>
        <taxon>Araneomorphae</taxon>
        <taxon>Entelegynae</taxon>
        <taxon>Araneoidea</taxon>
        <taxon>Araneidae</taxon>
        <taxon>Araneus</taxon>
    </lineage>
</organism>
<evidence type="ECO:0000313" key="2">
    <source>
        <dbReference type="EMBL" id="GBO17768.1"/>
    </source>
</evidence>